<evidence type="ECO:0000256" key="5">
    <source>
        <dbReference type="ARBA" id="ARBA00023242"/>
    </source>
</evidence>
<dbReference type="PANTHER" id="PTHR47660:SF2">
    <property type="entry name" value="TRANSCRIPTION FACTOR WITH C2H2 AND ZN(2)-CYS(6) DNA BINDING DOMAIN (EUROFUNG)"/>
    <property type="match status" value="1"/>
</dbReference>
<dbReference type="PANTHER" id="PTHR47660">
    <property type="entry name" value="TRANSCRIPTION FACTOR WITH C2H2 AND ZN(2)-CYS(6) DNA BINDING DOMAIN (EUROFUNG)-RELATED-RELATED"/>
    <property type="match status" value="1"/>
</dbReference>
<dbReference type="STRING" id="2512241.A0A553HXR8"/>
<dbReference type="GO" id="GO:0000981">
    <property type="term" value="F:DNA-binding transcription factor activity, RNA polymerase II-specific"/>
    <property type="evidence" value="ECO:0007669"/>
    <property type="project" value="InterPro"/>
</dbReference>
<dbReference type="EMBL" id="VFLP01000034">
    <property type="protein sequence ID" value="TRX92739.1"/>
    <property type="molecule type" value="Genomic_DNA"/>
</dbReference>
<keyword evidence="5" id="KW-0539">Nucleus</keyword>
<feature type="region of interest" description="Disordered" evidence="6">
    <location>
        <begin position="75"/>
        <end position="101"/>
    </location>
</feature>
<protein>
    <recommendedName>
        <fullName evidence="7">Zn(2)-C6 fungal-type domain-containing protein</fullName>
    </recommendedName>
</protein>
<evidence type="ECO:0000256" key="3">
    <source>
        <dbReference type="ARBA" id="ARBA00023015"/>
    </source>
</evidence>
<evidence type="ECO:0000256" key="1">
    <source>
        <dbReference type="ARBA" id="ARBA00022723"/>
    </source>
</evidence>
<evidence type="ECO:0000313" key="9">
    <source>
        <dbReference type="Proteomes" id="UP000319160"/>
    </source>
</evidence>
<dbReference type="Pfam" id="PF00172">
    <property type="entry name" value="Zn_clus"/>
    <property type="match status" value="1"/>
</dbReference>
<comment type="caution">
    <text evidence="8">The sequence shown here is derived from an EMBL/GenBank/DDBJ whole genome shotgun (WGS) entry which is preliminary data.</text>
</comment>
<name>A0A553HXR8_9PEZI</name>
<feature type="domain" description="Zn(2)-C6 fungal-type" evidence="7">
    <location>
        <begin position="37"/>
        <end position="66"/>
    </location>
</feature>
<keyword evidence="9" id="KW-1185">Reference proteome</keyword>
<gene>
    <name evidence="8" type="ORF">FHL15_006413</name>
</gene>
<sequence length="464" mass="52918">MPPNKKKSRIAKFNSDVLKRHVEFHPQYYKSKRNFVACTRCRESKTKCDENTPCAACRRRAQPCVRSNTSIANMDAESMDLEPTPDLLSSPSRSTHAPEESNLGLKPIVTDITGNGFNLKLVVEFELAFAMLRLDAYLSALIDFPPLIRYQELSMPLSQSTCWVNVASEDERRKLLNSEPAMRKKTSFSFRVHDLFGVSRQNALASSWTKMDYHFILCAIQSGAWEACHQALRTVPDDIQSRTHCHDLRNMWRELRREYFTKPRGDDMTPQTLLLWHITSLKLQAPPDLWALQERYYKLRPAGTSPDQKSHPHPSIRPWQVSKVARVAVWHSAQIARIVSTELGLENSTTRLRLNPLLIPALLMASLVTLGYTYYARVCPRCTGGGIIDLVNIFEAPKDCERLVPWLEEGVGLTNWGITVFTGLPVCQCSVIRMSKWFRELLSRDKQADAALVLFLNELKAGLW</sequence>
<evidence type="ECO:0000313" key="8">
    <source>
        <dbReference type="EMBL" id="TRX92739.1"/>
    </source>
</evidence>
<proteinExistence type="predicted"/>
<dbReference type="SUPFAM" id="SSF57701">
    <property type="entry name" value="Zn2/Cys6 DNA-binding domain"/>
    <property type="match status" value="1"/>
</dbReference>
<dbReference type="InterPro" id="IPR036864">
    <property type="entry name" value="Zn2-C6_fun-type_DNA-bd_sf"/>
</dbReference>
<keyword evidence="4" id="KW-0804">Transcription</keyword>
<dbReference type="Proteomes" id="UP000319160">
    <property type="component" value="Unassembled WGS sequence"/>
</dbReference>
<evidence type="ECO:0000256" key="6">
    <source>
        <dbReference type="SAM" id="MobiDB-lite"/>
    </source>
</evidence>
<dbReference type="OrthoDB" id="654211at2759"/>
<dbReference type="GO" id="GO:0008270">
    <property type="term" value="F:zinc ion binding"/>
    <property type="evidence" value="ECO:0007669"/>
    <property type="project" value="InterPro"/>
</dbReference>
<dbReference type="InterPro" id="IPR001138">
    <property type="entry name" value="Zn2Cys6_DnaBD"/>
</dbReference>
<accession>A0A553HXR8</accession>
<dbReference type="Gene3D" id="4.10.240.10">
    <property type="entry name" value="Zn(2)-C6 fungal-type DNA-binding domain"/>
    <property type="match status" value="1"/>
</dbReference>
<dbReference type="SMART" id="SM00066">
    <property type="entry name" value="GAL4"/>
    <property type="match status" value="1"/>
</dbReference>
<dbReference type="PROSITE" id="PS50048">
    <property type="entry name" value="ZN2_CY6_FUNGAL_2"/>
    <property type="match status" value="1"/>
</dbReference>
<evidence type="ECO:0000256" key="2">
    <source>
        <dbReference type="ARBA" id="ARBA00022833"/>
    </source>
</evidence>
<dbReference type="PROSITE" id="PS00463">
    <property type="entry name" value="ZN2_CY6_FUNGAL_1"/>
    <property type="match status" value="1"/>
</dbReference>
<organism evidence="8 9">
    <name type="scientific">Xylaria flabelliformis</name>
    <dbReference type="NCBI Taxonomy" id="2512241"/>
    <lineage>
        <taxon>Eukaryota</taxon>
        <taxon>Fungi</taxon>
        <taxon>Dikarya</taxon>
        <taxon>Ascomycota</taxon>
        <taxon>Pezizomycotina</taxon>
        <taxon>Sordariomycetes</taxon>
        <taxon>Xylariomycetidae</taxon>
        <taxon>Xylariales</taxon>
        <taxon>Xylariaceae</taxon>
        <taxon>Xylaria</taxon>
    </lineage>
</organism>
<reference evidence="9" key="1">
    <citation type="submission" date="2019-06" db="EMBL/GenBank/DDBJ databases">
        <title>Draft genome sequence of the griseofulvin-producing fungus Xylaria cubensis strain G536.</title>
        <authorList>
            <person name="Mead M.E."/>
            <person name="Raja H.A."/>
            <person name="Steenwyk J.L."/>
            <person name="Knowles S.L."/>
            <person name="Oberlies N.H."/>
            <person name="Rokas A."/>
        </authorList>
    </citation>
    <scope>NUCLEOTIDE SEQUENCE [LARGE SCALE GENOMIC DNA]</scope>
    <source>
        <strain evidence="9">G536</strain>
    </source>
</reference>
<evidence type="ECO:0000256" key="4">
    <source>
        <dbReference type="ARBA" id="ARBA00023163"/>
    </source>
</evidence>
<keyword evidence="3" id="KW-0805">Transcription regulation</keyword>
<keyword evidence="2" id="KW-0862">Zinc</keyword>
<keyword evidence="1" id="KW-0479">Metal-binding</keyword>
<dbReference type="CDD" id="cd00067">
    <property type="entry name" value="GAL4"/>
    <property type="match status" value="1"/>
</dbReference>
<dbReference type="AlphaFoldDB" id="A0A553HXR8"/>
<evidence type="ECO:0000259" key="7">
    <source>
        <dbReference type="PROSITE" id="PS50048"/>
    </source>
</evidence>